<accession>A0A9Q1G1T9</accession>
<organism evidence="1 2">
    <name type="scientific">Synaphobranchus kaupii</name>
    <name type="common">Kaup's arrowtooth eel</name>
    <dbReference type="NCBI Taxonomy" id="118154"/>
    <lineage>
        <taxon>Eukaryota</taxon>
        <taxon>Metazoa</taxon>
        <taxon>Chordata</taxon>
        <taxon>Craniata</taxon>
        <taxon>Vertebrata</taxon>
        <taxon>Euteleostomi</taxon>
        <taxon>Actinopterygii</taxon>
        <taxon>Neopterygii</taxon>
        <taxon>Teleostei</taxon>
        <taxon>Anguilliformes</taxon>
        <taxon>Synaphobranchidae</taxon>
        <taxon>Synaphobranchus</taxon>
    </lineage>
</organism>
<evidence type="ECO:0000313" key="2">
    <source>
        <dbReference type="Proteomes" id="UP001152622"/>
    </source>
</evidence>
<keyword evidence="2" id="KW-1185">Reference proteome</keyword>
<comment type="caution">
    <text evidence="1">The sequence shown here is derived from an EMBL/GenBank/DDBJ whole genome shotgun (WGS) entry which is preliminary data.</text>
</comment>
<proteinExistence type="predicted"/>
<reference evidence="1" key="1">
    <citation type="journal article" date="2023" name="Science">
        <title>Genome structures resolve the early diversification of teleost fishes.</title>
        <authorList>
            <person name="Parey E."/>
            <person name="Louis A."/>
            <person name="Montfort J."/>
            <person name="Bouchez O."/>
            <person name="Roques C."/>
            <person name="Iampietro C."/>
            <person name="Lluch J."/>
            <person name="Castinel A."/>
            <person name="Donnadieu C."/>
            <person name="Desvignes T."/>
            <person name="Floi Bucao C."/>
            <person name="Jouanno E."/>
            <person name="Wen M."/>
            <person name="Mejri S."/>
            <person name="Dirks R."/>
            <person name="Jansen H."/>
            <person name="Henkel C."/>
            <person name="Chen W.J."/>
            <person name="Zahm M."/>
            <person name="Cabau C."/>
            <person name="Klopp C."/>
            <person name="Thompson A.W."/>
            <person name="Robinson-Rechavi M."/>
            <person name="Braasch I."/>
            <person name="Lecointre G."/>
            <person name="Bobe J."/>
            <person name="Postlethwait J.H."/>
            <person name="Berthelot C."/>
            <person name="Roest Crollius H."/>
            <person name="Guiguen Y."/>
        </authorList>
    </citation>
    <scope>NUCLEOTIDE SEQUENCE</scope>
    <source>
        <strain evidence="1">WJC10195</strain>
    </source>
</reference>
<evidence type="ECO:0000313" key="1">
    <source>
        <dbReference type="EMBL" id="KAJ8373461.1"/>
    </source>
</evidence>
<dbReference type="Proteomes" id="UP001152622">
    <property type="component" value="Chromosome 2"/>
</dbReference>
<sequence length="133" mass="13758">MVLADASVSAGHPACYGRTPPGCGALRNKAAMAAADLAVEKQSQRREHCGASVLVGCWGSCALRDYRLCLMACVQLCVFARASAGTVSPPRLPESSCLIWQGLGCDSDLSGQSSATGDLRQISLLLQCLSALG</sequence>
<dbReference type="EMBL" id="JAINUF010000002">
    <property type="protein sequence ID" value="KAJ8373461.1"/>
    <property type="molecule type" value="Genomic_DNA"/>
</dbReference>
<dbReference type="AlphaFoldDB" id="A0A9Q1G1T9"/>
<name>A0A9Q1G1T9_SYNKA</name>
<protein>
    <submittedName>
        <fullName evidence="1">Uncharacterized protein</fullName>
    </submittedName>
</protein>
<gene>
    <name evidence="1" type="ORF">SKAU_G00040410</name>
</gene>